<reference evidence="2 3" key="1">
    <citation type="submission" date="2024-11" db="EMBL/GenBank/DDBJ databases">
        <title>Adaptive evolution of stress response genes in parasites aligns with host niche diversity.</title>
        <authorList>
            <person name="Hahn C."/>
            <person name="Resl P."/>
        </authorList>
    </citation>
    <scope>NUCLEOTIDE SEQUENCE [LARGE SCALE GENOMIC DNA]</scope>
    <source>
        <strain evidence="2">EGGRZ-B1_66</strain>
        <tissue evidence="2">Body</tissue>
    </source>
</reference>
<feature type="domain" description="Ral GTPase-activating protein subunit alpha/beta N-terminal" evidence="1">
    <location>
        <begin position="190"/>
        <end position="304"/>
    </location>
</feature>
<evidence type="ECO:0000313" key="2">
    <source>
        <dbReference type="EMBL" id="KAL3311346.1"/>
    </source>
</evidence>
<comment type="caution">
    <text evidence="2">The sequence shown here is derived from an EMBL/GenBank/DDBJ whole genome shotgun (WGS) entry which is preliminary data.</text>
</comment>
<name>A0ABD2PZR0_9PLAT</name>
<dbReference type="InterPro" id="IPR039930">
    <property type="entry name" value="RALGAPB"/>
</dbReference>
<dbReference type="PANTHER" id="PTHR21344">
    <property type="entry name" value="RAL GTPASE-ACTIVATING PROTEIN SUBUNIT BETA"/>
    <property type="match status" value="1"/>
</dbReference>
<organism evidence="2 3">
    <name type="scientific">Cichlidogyrus casuarinus</name>
    <dbReference type="NCBI Taxonomy" id="1844966"/>
    <lineage>
        <taxon>Eukaryota</taxon>
        <taxon>Metazoa</taxon>
        <taxon>Spiralia</taxon>
        <taxon>Lophotrochozoa</taxon>
        <taxon>Platyhelminthes</taxon>
        <taxon>Monogenea</taxon>
        <taxon>Monopisthocotylea</taxon>
        <taxon>Dactylogyridea</taxon>
        <taxon>Ancyrocephalidae</taxon>
        <taxon>Cichlidogyrus</taxon>
    </lineage>
</organism>
<protein>
    <recommendedName>
        <fullName evidence="1">Ral GTPase-activating protein subunit alpha/beta N-terminal domain-containing protein</fullName>
    </recommendedName>
</protein>
<evidence type="ECO:0000313" key="3">
    <source>
        <dbReference type="Proteomes" id="UP001626550"/>
    </source>
</evidence>
<sequence length="375" mass="43366">MFGKYNPNLANLIVRSVVFSLKYNGDCGCAQTNPLIPHERERMSTKSLSSSSISKEVKLETEDEIDWHLEVITFGLSMNRDLDSIRHCSHIYLQWLSCVTLPIRKTYPDEYPEYIPLAIGAKPQFYARKIILGLCNFFTPRQHEYQNVDIFGSLCPLIKPDYPHKRSGDVSSAFLAEWEDKQPTIACLIINKIQEIFLDQSAADFLEADTWDTLLQFCIASSHAILAPLIIPVRSLNTQNQECLADRAIQMLLNIWLKACASEYPPTEEHWNALAFACKQWRHRPAFVHHWHILLVLLTRQLCARYESPETKLDSAKIEVPELDYQLIYWNLILDIRDFKRVKNCWSRILNIFGNLVDLCHSSVILETPILARFL</sequence>
<dbReference type="EMBL" id="JBJKFK010002283">
    <property type="protein sequence ID" value="KAL3311346.1"/>
    <property type="molecule type" value="Genomic_DNA"/>
</dbReference>
<evidence type="ECO:0000259" key="1">
    <source>
        <dbReference type="Pfam" id="PF20412"/>
    </source>
</evidence>
<gene>
    <name evidence="2" type="ORF">Ciccas_010073</name>
</gene>
<accession>A0ABD2PZR0</accession>
<proteinExistence type="predicted"/>
<dbReference type="InterPro" id="IPR046859">
    <property type="entry name" value="RGPA/RALGAPB_N"/>
</dbReference>
<dbReference type="Proteomes" id="UP001626550">
    <property type="component" value="Unassembled WGS sequence"/>
</dbReference>
<keyword evidence="3" id="KW-1185">Reference proteome</keyword>
<dbReference type="AlphaFoldDB" id="A0ABD2PZR0"/>
<dbReference type="Pfam" id="PF20412">
    <property type="entry name" value="RALGAPB_N"/>
    <property type="match status" value="1"/>
</dbReference>
<dbReference type="PANTHER" id="PTHR21344:SF1">
    <property type="entry name" value="RAL GTPASE-ACTIVATING PROTEIN SUBUNIT BETA"/>
    <property type="match status" value="1"/>
</dbReference>